<dbReference type="GO" id="GO:0016630">
    <property type="term" value="F:protochlorophyllide reductase activity"/>
    <property type="evidence" value="ECO:0007669"/>
    <property type="project" value="UniProtKB-EC"/>
</dbReference>
<dbReference type="InterPro" id="IPR036291">
    <property type="entry name" value="NAD(P)-bd_dom_sf"/>
</dbReference>
<protein>
    <submittedName>
        <fullName evidence="4">Short-chain alcohol dehydrogenase</fullName>
        <ecNumber evidence="4">1.3.1.33</ecNumber>
    </submittedName>
</protein>
<dbReference type="Pfam" id="PF00106">
    <property type="entry name" value="adh_short"/>
    <property type="match status" value="1"/>
</dbReference>
<gene>
    <name evidence="4" type="primary">RDH1_8</name>
    <name evidence="4" type="ORF">AAF712_014215</name>
</gene>
<comment type="caution">
    <text evidence="4">The sequence shown here is derived from an EMBL/GenBank/DDBJ whole genome shotgun (WGS) entry which is preliminary data.</text>
</comment>
<sequence>MGALFDYLAQSFPPKSKFNVEDIPDLTGKVIVVTGGNTGIGYETIKALLPKNAKVYMASRSEDKAKAAISRLEKETGKETHFLQVDLSDMESIRRATDEFKSKETELHVLFNNAGVMIPPFEKLTAQGFDLQFGTNVMGPYLFTKRLLPLLMQGSQSSSDHKARIVNTSSSAQMFTNTIDLTAVKEGPARTQAGNGKLYMYSKFGIVVLSNEFARRYGEQGIVSTSLNPGNLKTDLQRDTPKIFMLLFGWLFSPAPYGALTQLWAGVSPETADMNGKAGAVHASSFGPVNAYGLFSTLSLGLRVGQTRPETTDPKIGAELWKFLETETQE</sequence>
<dbReference type="EC" id="1.3.1.33" evidence="4"/>
<evidence type="ECO:0000313" key="5">
    <source>
        <dbReference type="Proteomes" id="UP001437256"/>
    </source>
</evidence>
<reference evidence="4 5" key="1">
    <citation type="submission" date="2024-05" db="EMBL/GenBank/DDBJ databases">
        <title>A draft genome resource for the thread blight pathogen Marasmius tenuissimus strain MS-2.</title>
        <authorList>
            <person name="Yulfo-Soto G.E."/>
            <person name="Baruah I.K."/>
            <person name="Amoako-Attah I."/>
            <person name="Bukari Y."/>
            <person name="Meinhardt L.W."/>
            <person name="Bailey B.A."/>
            <person name="Cohen S.P."/>
        </authorList>
    </citation>
    <scope>NUCLEOTIDE SEQUENCE [LARGE SCALE GENOMIC DNA]</scope>
    <source>
        <strain evidence="4 5">MS-2</strain>
    </source>
</reference>
<evidence type="ECO:0000313" key="4">
    <source>
        <dbReference type="EMBL" id="KAL0059084.1"/>
    </source>
</evidence>
<dbReference type="PANTHER" id="PTHR24320">
    <property type="entry name" value="RETINOL DEHYDROGENASE"/>
    <property type="match status" value="1"/>
</dbReference>
<dbReference type="Proteomes" id="UP001437256">
    <property type="component" value="Unassembled WGS sequence"/>
</dbReference>
<dbReference type="PANTHER" id="PTHR24320:SF236">
    <property type="entry name" value="SHORT-CHAIN DEHYDROGENASE-RELATED"/>
    <property type="match status" value="1"/>
</dbReference>
<accession>A0ABR2ZDS9</accession>
<evidence type="ECO:0000256" key="3">
    <source>
        <dbReference type="ARBA" id="ARBA00023002"/>
    </source>
</evidence>
<proteinExistence type="inferred from homology"/>
<name>A0ABR2ZDS9_9AGAR</name>
<dbReference type="SUPFAM" id="SSF51735">
    <property type="entry name" value="NAD(P)-binding Rossmann-fold domains"/>
    <property type="match status" value="1"/>
</dbReference>
<keyword evidence="3 4" id="KW-0560">Oxidoreductase</keyword>
<dbReference type="Gene3D" id="3.40.50.720">
    <property type="entry name" value="NAD(P)-binding Rossmann-like Domain"/>
    <property type="match status" value="1"/>
</dbReference>
<comment type="similarity">
    <text evidence="1">Belongs to the short-chain dehydrogenases/reductases (SDR) family.</text>
</comment>
<evidence type="ECO:0000256" key="1">
    <source>
        <dbReference type="ARBA" id="ARBA00006484"/>
    </source>
</evidence>
<dbReference type="InterPro" id="IPR002347">
    <property type="entry name" value="SDR_fam"/>
</dbReference>
<dbReference type="PRINTS" id="PR00081">
    <property type="entry name" value="GDHRDH"/>
</dbReference>
<organism evidence="4 5">
    <name type="scientific">Marasmius tenuissimus</name>
    <dbReference type="NCBI Taxonomy" id="585030"/>
    <lineage>
        <taxon>Eukaryota</taxon>
        <taxon>Fungi</taxon>
        <taxon>Dikarya</taxon>
        <taxon>Basidiomycota</taxon>
        <taxon>Agaricomycotina</taxon>
        <taxon>Agaricomycetes</taxon>
        <taxon>Agaricomycetidae</taxon>
        <taxon>Agaricales</taxon>
        <taxon>Marasmiineae</taxon>
        <taxon>Marasmiaceae</taxon>
        <taxon>Marasmius</taxon>
    </lineage>
</organism>
<keyword evidence="2" id="KW-0521">NADP</keyword>
<evidence type="ECO:0000256" key="2">
    <source>
        <dbReference type="ARBA" id="ARBA00022857"/>
    </source>
</evidence>
<dbReference type="EMBL" id="JBBXMP010000251">
    <property type="protein sequence ID" value="KAL0059084.1"/>
    <property type="molecule type" value="Genomic_DNA"/>
</dbReference>
<keyword evidence="5" id="KW-1185">Reference proteome</keyword>